<evidence type="ECO:0000256" key="1">
    <source>
        <dbReference type="ARBA" id="ARBA00002792"/>
    </source>
</evidence>
<feature type="binding site" evidence="9">
    <location>
        <position position="9"/>
    </location>
    <ligand>
        <name>Fe cation</name>
        <dbReference type="ChEBI" id="CHEBI:24875"/>
    </ligand>
</feature>
<dbReference type="GO" id="GO:0005506">
    <property type="term" value="F:iron ion binding"/>
    <property type="evidence" value="ECO:0007669"/>
    <property type="project" value="InterPro"/>
</dbReference>
<accession>A0AA91D8T2</accession>
<dbReference type="EMBL" id="LUUL01000147">
    <property type="protein sequence ID" value="OAI21192.1"/>
    <property type="molecule type" value="Genomic_DNA"/>
</dbReference>
<dbReference type="Pfam" id="PF00301">
    <property type="entry name" value="Rubredoxin"/>
    <property type="match status" value="1"/>
</dbReference>
<dbReference type="GO" id="GO:0043448">
    <property type="term" value="P:alkane catabolic process"/>
    <property type="evidence" value="ECO:0007669"/>
    <property type="project" value="TreeGrafter"/>
</dbReference>
<dbReference type="RefSeq" id="WP_064030532.1">
    <property type="nucleotide sequence ID" value="NZ_LUUL01000147.1"/>
</dbReference>
<organism evidence="11 12">
    <name type="scientific">Methylomonas koyamae</name>
    <dbReference type="NCBI Taxonomy" id="702114"/>
    <lineage>
        <taxon>Bacteria</taxon>
        <taxon>Pseudomonadati</taxon>
        <taxon>Pseudomonadota</taxon>
        <taxon>Gammaproteobacteria</taxon>
        <taxon>Methylococcales</taxon>
        <taxon>Methylococcaceae</taxon>
        <taxon>Methylomonas</taxon>
    </lineage>
</organism>
<dbReference type="InterPro" id="IPR050526">
    <property type="entry name" value="Rubredoxin_ET"/>
</dbReference>
<dbReference type="InterPro" id="IPR024934">
    <property type="entry name" value="Rubredoxin-like_dom"/>
</dbReference>
<feature type="binding site" evidence="9">
    <location>
        <position position="12"/>
    </location>
    <ligand>
        <name>Fe cation</name>
        <dbReference type="ChEBI" id="CHEBI:24875"/>
    </ligand>
</feature>
<dbReference type="PANTHER" id="PTHR47627:SF1">
    <property type="entry name" value="RUBREDOXIN-1-RELATED"/>
    <property type="match status" value="1"/>
</dbReference>
<dbReference type="PROSITE" id="PS00202">
    <property type="entry name" value="RUBREDOXIN"/>
    <property type="match status" value="1"/>
</dbReference>
<keyword evidence="12" id="KW-1185">Reference proteome</keyword>
<evidence type="ECO:0000256" key="3">
    <source>
        <dbReference type="ARBA" id="ARBA00005337"/>
    </source>
</evidence>
<keyword evidence="7 8" id="KW-0408">Iron</keyword>
<evidence type="ECO:0000256" key="6">
    <source>
        <dbReference type="ARBA" id="ARBA00022982"/>
    </source>
</evidence>
<comment type="function">
    <text evidence="1">Involved in the hydrocarbon hydroxylating system, which transfers electrons from NADH to rubredoxin reductase and then through rubredoxin to alkane 1 monooxygenase.</text>
</comment>
<comment type="pathway">
    <text evidence="2">Hydrocarbon metabolism; alkane degradation.</text>
</comment>
<dbReference type="PANTHER" id="PTHR47627">
    <property type="entry name" value="RUBREDOXIN"/>
    <property type="match status" value="1"/>
</dbReference>
<comment type="caution">
    <text evidence="11">The sequence shown here is derived from an EMBL/GenBank/DDBJ whole genome shotgun (WGS) entry which is preliminary data.</text>
</comment>
<protein>
    <recommendedName>
        <fullName evidence="8">Rubredoxin</fullName>
    </recommendedName>
</protein>
<dbReference type="FunFam" id="2.20.28.10:FF:000001">
    <property type="entry name" value="Rubredoxin"/>
    <property type="match status" value="1"/>
</dbReference>
<feature type="binding site" evidence="9">
    <location>
        <position position="42"/>
    </location>
    <ligand>
        <name>Fe cation</name>
        <dbReference type="ChEBI" id="CHEBI:24875"/>
    </ligand>
</feature>
<name>A0AA91D8T2_9GAMM</name>
<proteinExistence type="inferred from homology"/>
<gene>
    <name evidence="11" type="ORF">A1356_03095</name>
</gene>
<evidence type="ECO:0000256" key="7">
    <source>
        <dbReference type="ARBA" id="ARBA00023004"/>
    </source>
</evidence>
<keyword evidence="6 8" id="KW-0249">Electron transport</keyword>
<dbReference type="AlphaFoldDB" id="A0AA91D8T2"/>
<evidence type="ECO:0000256" key="4">
    <source>
        <dbReference type="ARBA" id="ARBA00022448"/>
    </source>
</evidence>
<feature type="binding site" evidence="9">
    <location>
        <position position="45"/>
    </location>
    <ligand>
        <name>Fe cation</name>
        <dbReference type="ChEBI" id="CHEBI:24875"/>
    </ligand>
</feature>
<dbReference type="SUPFAM" id="SSF57802">
    <property type="entry name" value="Rubredoxin-like"/>
    <property type="match status" value="1"/>
</dbReference>
<evidence type="ECO:0000256" key="9">
    <source>
        <dbReference type="PIRSR" id="PIRSR000071-1"/>
    </source>
</evidence>
<evidence type="ECO:0000256" key="5">
    <source>
        <dbReference type="ARBA" id="ARBA00022723"/>
    </source>
</evidence>
<dbReference type="PRINTS" id="PR00163">
    <property type="entry name" value="RUBREDOXIN"/>
</dbReference>
<evidence type="ECO:0000313" key="12">
    <source>
        <dbReference type="Proteomes" id="UP000077734"/>
    </source>
</evidence>
<comment type="similarity">
    <text evidence="3 8">Belongs to the rubredoxin family.</text>
</comment>
<evidence type="ECO:0000313" key="11">
    <source>
        <dbReference type="EMBL" id="OAI21192.1"/>
    </source>
</evidence>
<evidence type="ECO:0000256" key="8">
    <source>
        <dbReference type="PIRNR" id="PIRNR000071"/>
    </source>
</evidence>
<reference evidence="11 12" key="1">
    <citation type="submission" date="2016-03" db="EMBL/GenBank/DDBJ databases">
        <authorList>
            <person name="Heylen K."/>
            <person name="De Vos P."/>
            <person name="Vekeman B."/>
        </authorList>
    </citation>
    <scope>NUCLEOTIDE SEQUENCE [LARGE SCALE GENOMIC DNA]</scope>
    <source>
        <strain evidence="11 12">R-49807</strain>
    </source>
</reference>
<keyword evidence="4 8" id="KW-0813">Transport</keyword>
<dbReference type="InterPro" id="IPR018527">
    <property type="entry name" value="Rubredoxin_Fe_BS"/>
</dbReference>
<evidence type="ECO:0000259" key="10">
    <source>
        <dbReference type="PROSITE" id="PS50903"/>
    </source>
</evidence>
<keyword evidence="5 8" id="KW-0479">Metal-binding</keyword>
<feature type="domain" description="Rubredoxin-like" evidence="10">
    <location>
        <begin position="4"/>
        <end position="55"/>
    </location>
</feature>
<comment type="cofactor">
    <cofactor evidence="8 9">
        <name>Fe(3+)</name>
        <dbReference type="ChEBI" id="CHEBI:29034"/>
    </cofactor>
    <text evidence="8 9">Binds 1 Fe(3+) ion per subunit.</text>
</comment>
<dbReference type="CDD" id="cd00730">
    <property type="entry name" value="rubredoxin"/>
    <property type="match status" value="1"/>
</dbReference>
<dbReference type="PIRSF" id="PIRSF000071">
    <property type="entry name" value="Rubredoxin"/>
    <property type="match status" value="1"/>
</dbReference>
<dbReference type="Proteomes" id="UP000077734">
    <property type="component" value="Unassembled WGS sequence"/>
</dbReference>
<dbReference type="InterPro" id="IPR024935">
    <property type="entry name" value="Rubredoxin_dom"/>
</dbReference>
<evidence type="ECO:0000256" key="2">
    <source>
        <dbReference type="ARBA" id="ARBA00004933"/>
    </source>
</evidence>
<dbReference type="PROSITE" id="PS50903">
    <property type="entry name" value="RUBREDOXIN_LIKE"/>
    <property type="match status" value="1"/>
</dbReference>
<sequence>MADYKKYHCRECEHIYDEAKGDPDSGIAPGTRWEDIPDDWQCPICGAPKSFFQPLTY</sequence>
<dbReference type="Gene3D" id="2.20.28.10">
    <property type="match status" value="1"/>
</dbReference>
<dbReference type="GO" id="GO:0009055">
    <property type="term" value="F:electron transfer activity"/>
    <property type="evidence" value="ECO:0007669"/>
    <property type="project" value="InterPro"/>
</dbReference>
<dbReference type="InterPro" id="IPR024922">
    <property type="entry name" value="Rubredoxin"/>
</dbReference>